<dbReference type="EMBL" id="LHQS01000002">
    <property type="protein sequence ID" value="RXE56547.1"/>
    <property type="molecule type" value="Genomic_DNA"/>
</dbReference>
<dbReference type="PROSITE" id="PS50164">
    <property type="entry name" value="GIY_YIG"/>
    <property type="match status" value="1"/>
</dbReference>
<dbReference type="InterPro" id="IPR035901">
    <property type="entry name" value="GIY-YIG_endonuc_sf"/>
</dbReference>
<dbReference type="InterPro" id="IPR000305">
    <property type="entry name" value="GIY-YIG_endonuc"/>
</dbReference>
<evidence type="ECO:0000313" key="4">
    <source>
        <dbReference type="Proteomes" id="UP000290932"/>
    </source>
</evidence>
<evidence type="ECO:0000313" key="3">
    <source>
        <dbReference type="EMBL" id="RXE56547.1"/>
    </source>
</evidence>
<accession>A0A498H284</accession>
<evidence type="ECO:0000256" key="1">
    <source>
        <dbReference type="SAM" id="MobiDB-lite"/>
    </source>
</evidence>
<gene>
    <name evidence="3" type="ORF">ABH15_07465</name>
</gene>
<dbReference type="Gene3D" id="3.40.1440.10">
    <property type="entry name" value="GIY-YIG endonuclease"/>
    <property type="match status" value="1"/>
</dbReference>
<proteinExistence type="predicted"/>
<evidence type="ECO:0000259" key="2">
    <source>
        <dbReference type="PROSITE" id="PS50164"/>
    </source>
</evidence>
<comment type="caution">
    <text evidence="3">The sequence shown here is derived from an EMBL/GenBank/DDBJ whole genome shotgun (WGS) entry which is preliminary data.</text>
</comment>
<feature type="domain" description="GIY-YIG" evidence="2">
    <location>
        <begin position="214"/>
        <end position="289"/>
    </location>
</feature>
<organism evidence="3 4">
    <name type="scientific">Methanoculleus taiwanensis</name>
    <dbReference type="NCBI Taxonomy" id="1550565"/>
    <lineage>
        <taxon>Archaea</taxon>
        <taxon>Methanobacteriati</taxon>
        <taxon>Methanobacteriota</taxon>
        <taxon>Stenosarchaea group</taxon>
        <taxon>Methanomicrobia</taxon>
        <taxon>Methanomicrobiales</taxon>
        <taxon>Methanomicrobiaceae</taxon>
        <taxon>Methanoculleus</taxon>
    </lineage>
</organism>
<sequence length="297" mass="33662">MGVTSFLETDWCDLDWSPWVPLDTPPHELAMTLSEPGVYRIKPLDKECLVYIGQTGRALRQRLRELREYRKSTELMPYNDPHTAAPSLWAWRDATGMDFACSAAPVSPDSGKDPALVKREREGLECYLLWQYRLEFRASTLCNFGRFHPNYLKSRDKNSKKRGGRLPDGAINPAGGASFPPLRLHGNPTDRDWMTLSWTDPRVFDDQKTANVPAKPGVYKILDAATGELCYIGQTKTMRSRLATHGQKSWEGREVAFAYCLQPGTVLPHQLKELENDLIAAFYAATKTVPRFQFLGH</sequence>
<dbReference type="Proteomes" id="UP000290932">
    <property type="component" value="Unassembled WGS sequence"/>
</dbReference>
<keyword evidence="4" id="KW-1185">Reference proteome</keyword>
<reference evidence="3 4" key="1">
    <citation type="journal article" date="2015" name="Int. J. Syst. Evol. Microbiol.">
        <title>Methanoculleus taiwanensis sp. nov., a methanogen isolated from deep marine sediment at the deformation front area near Taiwan.</title>
        <authorList>
            <person name="Weng C.Y."/>
            <person name="Chen S.C."/>
            <person name="Lai M.C."/>
            <person name="Wu S.Y."/>
            <person name="Lin S."/>
            <person name="Yang T.F."/>
            <person name="Chen P.C."/>
        </authorList>
    </citation>
    <scope>NUCLEOTIDE SEQUENCE [LARGE SCALE GENOMIC DNA]</scope>
    <source>
        <strain evidence="3 4">CYW4</strain>
    </source>
</reference>
<name>A0A498H284_9EURY</name>
<protein>
    <recommendedName>
        <fullName evidence="2">GIY-YIG domain-containing protein</fullName>
    </recommendedName>
</protein>
<dbReference type="AlphaFoldDB" id="A0A498H284"/>
<feature type="region of interest" description="Disordered" evidence="1">
    <location>
        <begin position="153"/>
        <end position="182"/>
    </location>
</feature>